<comment type="caution">
    <text evidence="1">The sequence shown here is derived from an EMBL/GenBank/DDBJ whole genome shotgun (WGS) entry which is preliminary data.</text>
</comment>
<reference evidence="1 2" key="1">
    <citation type="submission" date="2016-02" db="EMBL/GenBank/DDBJ databases">
        <title>Band-tailed pigeon sequencing and assembly.</title>
        <authorList>
            <person name="Soares A.E."/>
            <person name="Novak B.J."/>
            <person name="Rice E.S."/>
            <person name="O'Connell B."/>
            <person name="Chang D."/>
            <person name="Weber S."/>
            <person name="Shapiro B."/>
        </authorList>
    </citation>
    <scope>NUCLEOTIDE SEQUENCE [LARGE SCALE GENOMIC DNA]</scope>
    <source>
        <strain evidence="1">BTP2013</strain>
        <tissue evidence="1">Blood</tissue>
    </source>
</reference>
<evidence type="ECO:0000313" key="2">
    <source>
        <dbReference type="Proteomes" id="UP000190648"/>
    </source>
</evidence>
<dbReference type="Proteomes" id="UP000190648">
    <property type="component" value="Unassembled WGS sequence"/>
</dbReference>
<keyword evidence="2" id="KW-1185">Reference proteome</keyword>
<sequence>MHAEGLPVPCDKANPSCESTEEAGLCPLVIPAYDNSQASVLPGSWSVCAGIRHVANWKKFDCKQRRA</sequence>
<evidence type="ECO:0000313" key="1">
    <source>
        <dbReference type="EMBL" id="OPJ77241.1"/>
    </source>
</evidence>
<dbReference type="EMBL" id="LSYS01005497">
    <property type="protein sequence ID" value="OPJ77241.1"/>
    <property type="molecule type" value="Genomic_DNA"/>
</dbReference>
<accession>A0A1V4JYM0</accession>
<gene>
    <name evidence="1" type="ORF">AV530_007611</name>
</gene>
<proteinExistence type="predicted"/>
<protein>
    <submittedName>
        <fullName evidence="1">Uncharacterized protein</fullName>
    </submittedName>
</protein>
<name>A0A1V4JYM0_PATFA</name>
<organism evidence="1 2">
    <name type="scientific">Patagioenas fasciata monilis</name>
    <dbReference type="NCBI Taxonomy" id="372326"/>
    <lineage>
        <taxon>Eukaryota</taxon>
        <taxon>Metazoa</taxon>
        <taxon>Chordata</taxon>
        <taxon>Craniata</taxon>
        <taxon>Vertebrata</taxon>
        <taxon>Euteleostomi</taxon>
        <taxon>Archelosauria</taxon>
        <taxon>Archosauria</taxon>
        <taxon>Dinosauria</taxon>
        <taxon>Saurischia</taxon>
        <taxon>Theropoda</taxon>
        <taxon>Coelurosauria</taxon>
        <taxon>Aves</taxon>
        <taxon>Neognathae</taxon>
        <taxon>Neoaves</taxon>
        <taxon>Columbimorphae</taxon>
        <taxon>Columbiformes</taxon>
        <taxon>Columbidae</taxon>
        <taxon>Patagioenas</taxon>
    </lineage>
</organism>
<dbReference type="AlphaFoldDB" id="A0A1V4JYM0"/>